<dbReference type="GO" id="GO:0005739">
    <property type="term" value="C:mitochondrion"/>
    <property type="evidence" value="ECO:0007669"/>
    <property type="project" value="UniProtKB-SubCell"/>
</dbReference>
<gene>
    <name evidence="6" type="ORF">DBRI00130_LOCUS27015</name>
</gene>
<evidence type="ECO:0000259" key="5">
    <source>
        <dbReference type="PROSITE" id="PS51886"/>
    </source>
</evidence>
<evidence type="ECO:0000313" key="6">
    <source>
        <dbReference type="EMBL" id="CAE4630271.1"/>
    </source>
</evidence>
<dbReference type="SMART" id="SM00584">
    <property type="entry name" value="TLDc"/>
    <property type="match status" value="1"/>
</dbReference>
<dbReference type="Pfam" id="PF07534">
    <property type="entry name" value="TLD"/>
    <property type="match status" value="1"/>
</dbReference>
<dbReference type="EMBL" id="HBNS01034533">
    <property type="protein sequence ID" value="CAE4630271.1"/>
    <property type="molecule type" value="Transcribed_RNA"/>
</dbReference>
<reference evidence="6" key="1">
    <citation type="submission" date="2021-01" db="EMBL/GenBank/DDBJ databases">
        <authorList>
            <person name="Corre E."/>
            <person name="Pelletier E."/>
            <person name="Niang G."/>
            <person name="Scheremetjew M."/>
            <person name="Finn R."/>
            <person name="Kale V."/>
            <person name="Holt S."/>
            <person name="Cochrane G."/>
            <person name="Meng A."/>
            <person name="Brown T."/>
            <person name="Cohen L."/>
        </authorList>
    </citation>
    <scope>NUCLEOTIDE SEQUENCE</scope>
    <source>
        <strain evidence="6">GSO104</strain>
    </source>
</reference>
<evidence type="ECO:0000256" key="2">
    <source>
        <dbReference type="ARBA" id="ARBA00009540"/>
    </source>
</evidence>
<dbReference type="PROSITE" id="PS51886">
    <property type="entry name" value="TLDC"/>
    <property type="match status" value="1"/>
</dbReference>
<sequence length="226" mass="25027">MESLQSFLPFAKSEDNYWMKYSMARDGASLHTLLQHIRGATHTIIAIETVDGEVMGSFTSAPWRKNWNYFGTGESFLWRMRQDRNTPCYSIIDQAQLESELDVYPWTGANDCVQLCTQNKIAVGGGGCDSSMVDMTTPFGSGSEAKQTDNDDNTQYGFGLAIESDLLHATSSRCATFGSPALSRYQSDGSPMEIINLEVWALTPSMSSEGAEKLELGKLFLEDNYC</sequence>
<organism evidence="6">
    <name type="scientific">Ditylum brightwellii</name>
    <dbReference type="NCBI Taxonomy" id="49249"/>
    <lineage>
        <taxon>Eukaryota</taxon>
        <taxon>Sar</taxon>
        <taxon>Stramenopiles</taxon>
        <taxon>Ochrophyta</taxon>
        <taxon>Bacillariophyta</taxon>
        <taxon>Mediophyceae</taxon>
        <taxon>Lithodesmiophycidae</taxon>
        <taxon>Lithodesmiales</taxon>
        <taxon>Lithodesmiaceae</taxon>
        <taxon>Ditylum</taxon>
    </lineage>
</organism>
<proteinExistence type="inferred from homology"/>
<accession>A0A7S4S0T6</accession>
<evidence type="ECO:0000256" key="4">
    <source>
        <dbReference type="ARBA" id="ARBA00040604"/>
    </source>
</evidence>
<protein>
    <recommendedName>
        <fullName evidence="4">Oxidation resistance protein 1</fullName>
    </recommendedName>
</protein>
<evidence type="ECO:0000256" key="1">
    <source>
        <dbReference type="ARBA" id="ARBA00004173"/>
    </source>
</evidence>
<keyword evidence="3" id="KW-0496">Mitochondrion</keyword>
<dbReference type="AlphaFoldDB" id="A0A7S4S0T6"/>
<name>A0A7S4S0T6_9STRA</name>
<feature type="domain" description="TLDc" evidence="5">
    <location>
        <begin position="1"/>
        <end position="203"/>
    </location>
</feature>
<comment type="similarity">
    <text evidence="2">Belongs to the OXR1 family.</text>
</comment>
<dbReference type="PANTHER" id="PTHR23354:SF62">
    <property type="entry name" value="MUSTARD, ISOFORM V"/>
    <property type="match status" value="1"/>
</dbReference>
<comment type="subcellular location">
    <subcellularLocation>
        <location evidence="1">Mitochondrion</location>
    </subcellularLocation>
</comment>
<evidence type="ECO:0000256" key="3">
    <source>
        <dbReference type="ARBA" id="ARBA00023128"/>
    </source>
</evidence>
<dbReference type="PANTHER" id="PTHR23354">
    <property type="entry name" value="NUCLEOLAR PROTEIN 7/ESTROGEN RECEPTOR COACTIVATOR-RELATED"/>
    <property type="match status" value="1"/>
</dbReference>
<dbReference type="InterPro" id="IPR006571">
    <property type="entry name" value="TLDc_dom"/>
</dbReference>